<evidence type="ECO:0000256" key="4">
    <source>
        <dbReference type="ARBA" id="ARBA00023136"/>
    </source>
</evidence>
<dbReference type="Proteomes" id="UP000053593">
    <property type="component" value="Unassembled WGS sequence"/>
</dbReference>
<comment type="subcellular location">
    <subcellularLocation>
        <location evidence="1">Membrane</location>
        <topology evidence="1">Multi-pass membrane protein</topology>
    </subcellularLocation>
</comment>
<feature type="transmembrane region" description="Helical" evidence="5">
    <location>
        <begin position="444"/>
        <end position="468"/>
    </location>
</feature>
<keyword evidence="3 5" id="KW-1133">Transmembrane helix</keyword>
<dbReference type="InterPro" id="IPR011701">
    <property type="entry name" value="MFS"/>
</dbReference>
<dbReference type="InterPro" id="IPR036259">
    <property type="entry name" value="MFS_trans_sf"/>
</dbReference>
<feature type="transmembrane region" description="Helical" evidence="5">
    <location>
        <begin position="480"/>
        <end position="500"/>
    </location>
</feature>
<feature type="transmembrane region" description="Helical" evidence="5">
    <location>
        <begin position="373"/>
        <end position="396"/>
    </location>
</feature>
<dbReference type="Pfam" id="PF07690">
    <property type="entry name" value="MFS_1"/>
    <property type="match status" value="1"/>
</dbReference>
<keyword evidence="4 5" id="KW-0472">Membrane</keyword>
<evidence type="ECO:0000313" key="7">
    <source>
        <dbReference type="Proteomes" id="UP000053593"/>
    </source>
</evidence>
<dbReference type="PANTHER" id="PTHR23502:SF22">
    <property type="entry name" value="MAJOR FACILITATOR SUPERFAMILY (MFS) PROFILE DOMAIN-CONTAINING PROTEIN"/>
    <property type="match status" value="1"/>
</dbReference>
<dbReference type="EMBL" id="KN834793">
    <property type="protein sequence ID" value="KIK57118.1"/>
    <property type="molecule type" value="Genomic_DNA"/>
</dbReference>
<evidence type="ECO:0000256" key="1">
    <source>
        <dbReference type="ARBA" id="ARBA00004141"/>
    </source>
</evidence>
<evidence type="ECO:0000256" key="3">
    <source>
        <dbReference type="ARBA" id="ARBA00022989"/>
    </source>
</evidence>
<feature type="transmembrane region" description="Helical" evidence="5">
    <location>
        <begin position="256"/>
        <end position="274"/>
    </location>
</feature>
<dbReference type="Gene3D" id="1.20.1250.20">
    <property type="entry name" value="MFS general substrate transporter like domains"/>
    <property type="match status" value="1"/>
</dbReference>
<dbReference type="OrthoDB" id="2533084at2759"/>
<feature type="transmembrane region" description="Helical" evidence="5">
    <location>
        <begin position="190"/>
        <end position="211"/>
    </location>
</feature>
<feature type="transmembrane region" description="Helical" evidence="5">
    <location>
        <begin position="417"/>
        <end position="438"/>
    </location>
</feature>
<dbReference type="SUPFAM" id="SSF103473">
    <property type="entry name" value="MFS general substrate transporter"/>
    <property type="match status" value="1"/>
</dbReference>
<keyword evidence="2 5" id="KW-0812">Transmembrane</keyword>
<gene>
    <name evidence="6" type="ORF">GYMLUDRAFT_1012195</name>
</gene>
<dbReference type="GO" id="GO:0022857">
    <property type="term" value="F:transmembrane transporter activity"/>
    <property type="evidence" value="ECO:0007669"/>
    <property type="project" value="InterPro"/>
</dbReference>
<dbReference type="PANTHER" id="PTHR23502">
    <property type="entry name" value="MAJOR FACILITATOR SUPERFAMILY"/>
    <property type="match status" value="1"/>
</dbReference>
<feature type="transmembrane region" description="Helical" evidence="5">
    <location>
        <begin position="333"/>
        <end position="353"/>
    </location>
</feature>
<proteinExistence type="predicted"/>
<evidence type="ECO:0000256" key="5">
    <source>
        <dbReference type="SAM" id="Phobius"/>
    </source>
</evidence>
<reference evidence="6 7" key="1">
    <citation type="submission" date="2014-04" db="EMBL/GenBank/DDBJ databases">
        <title>Evolutionary Origins and Diversification of the Mycorrhizal Mutualists.</title>
        <authorList>
            <consortium name="DOE Joint Genome Institute"/>
            <consortium name="Mycorrhizal Genomics Consortium"/>
            <person name="Kohler A."/>
            <person name="Kuo A."/>
            <person name="Nagy L.G."/>
            <person name="Floudas D."/>
            <person name="Copeland A."/>
            <person name="Barry K.W."/>
            <person name="Cichocki N."/>
            <person name="Veneault-Fourrey C."/>
            <person name="LaButti K."/>
            <person name="Lindquist E.A."/>
            <person name="Lipzen A."/>
            <person name="Lundell T."/>
            <person name="Morin E."/>
            <person name="Murat C."/>
            <person name="Riley R."/>
            <person name="Ohm R."/>
            <person name="Sun H."/>
            <person name="Tunlid A."/>
            <person name="Henrissat B."/>
            <person name="Grigoriev I.V."/>
            <person name="Hibbett D.S."/>
            <person name="Martin F."/>
        </authorList>
    </citation>
    <scope>NUCLEOTIDE SEQUENCE [LARGE SCALE GENOMIC DNA]</scope>
    <source>
        <strain evidence="6 7">FD-317 M1</strain>
    </source>
</reference>
<name>A0A0D0CPA4_9AGAR</name>
<evidence type="ECO:0000313" key="6">
    <source>
        <dbReference type="EMBL" id="KIK57118.1"/>
    </source>
</evidence>
<protein>
    <recommendedName>
        <fullName evidence="8">Major facilitator superfamily (MFS) profile domain-containing protein</fullName>
    </recommendedName>
</protein>
<feature type="transmembrane region" description="Helical" evidence="5">
    <location>
        <begin position="512"/>
        <end position="530"/>
    </location>
</feature>
<dbReference type="GO" id="GO:0005886">
    <property type="term" value="C:plasma membrane"/>
    <property type="evidence" value="ECO:0007669"/>
    <property type="project" value="TreeGrafter"/>
</dbReference>
<accession>A0A0D0CPA4</accession>
<feature type="transmembrane region" description="Helical" evidence="5">
    <location>
        <begin position="165"/>
        <end position="184"/>
    </location>
</feature>
<dbReference type="AlphaFoldDB" id="A0A0D0CPA4"/>
<evidence type="ECO:0000256" key="2">
    <source>
        <dbReference type="ARBA" id="ARBA00022692"/>
    </source>
</evidence>
<organism evidence="6 7">
    <name type="scientific">Collybiopsis luxurians FD-317 M1</name>
    <dbReference type="NCBI Taxonomy" id="944289"/>
    <lineage>
        <taxon>Eukaryota</taxon>
        <taxon>Fungi</taxon>
        <taxon>Dikarya</taxon>
        <taxon>Basidiomycota</taxon>
        <taxon>Agaricomycotina</taxon>
        <taxon>Agaricomycetes</taxon>
        <taxon>Agaricomycetidae</taxon>
        <taxon>Agaricales</taxon>
        <taxon>Marasmiineae</taxon>
        <taxon>Omphalotaceae</taxon>
        <taxon>Collybiopsis</taxon>
        <taxon>Collybiopsis luxurians</taxon>
    </lineage>
</organism>
<keyword evidence="7" id="KW-1185">Reference proteome</keyword>
<evidence type="ECO:0008006" key="8">
    <source>
        <dbReference type="Google" id="ProtNLM"/>
    </source>
</evidence>
<sequence length="561" mass="63075">MASVSQLTANIRENTIFEDPSGVEKSISVEKEQEYANVDLATFHEREAGRLILSPGQARIEFGETFASRLKLTQDGSTILWPQPMSDPADPQNWSSRKKNWHLMILSLATLIPSFDSAIGIASVFSLAVQFHTTTGHINDLTSNWSIFLTGEPSVLMHRYGRLPVLFWTQLLALAFLVGLTFAPNIEVFTAMRCLTAFFGICPQITGLFVIDDIYPFHLRARKAMSLRKSMLVAPTGPHLSPFVFGFLVARASWRWAFGIGCIYGLIVLLLIMFGMEETMYDRRGIRTCMAGAQGFKARFASLVGITGYKSSAQSPPWKELIMQPLRIMWRPHFVGIYLFEAMVFGFAIGINITNTIFLQNPPPLGFGLDQITVAGIYATPVISVLIGELFGRYLNDWIMYYCVRRNSGVFEAEFRLWTLYPLVPVYLTGFLLLGATFQKHFHIAVVIVAWVLINISYSMITVVVYAYCNDCFPRRQGEVSAVLNLARTLGGFSVAYYQVPWSNEHGALQTLGLEAGIVCSLFIIVVPFLQYKGSVIRVSFCRPMLPMLAYLQLHQRRFSM</sequence>
<dbReference type="HOGENOM" id="CLU_008455_13_8_1"/>